<dbReference type="AlphaFoldDB" id="Q0CND9"/>
<dbReference type="EMBL" id="CH476599">
    <property type="protein sequence ID" value="EAU35242.1"/>
    <property type="molecule type" value="Genomic_DNA"/>
</dbReference>
<dbReference type="Proteomes" id="UP000007963">
    <property type="component" value="Unassembled WGS sequence"/>
</dbReference>
<dbReference type="VEuPathDB" id="FungiDB:ATEG_04795"/>
<dbReference type="RefSeq" id="XP_001213973.1">
    <property type="nucleotide sequence ID" value="XM_001213973.1"/>
</dbReference>
<proteinExistence type="predicted"/>
<dbReference type="HOGENOM" id="CLU_107878_0_0_1"/>
<dbReference type="OMA" id="NSRAKWA"/>
<protein>
    <submittedName>
        <fullName evidence="1">Uncharacterized protein</fullName>
    </submittedName>
</protein>
<gene>
    <name evidence="1" type="ORF">ATEG_04795</name>
</gene>
<name>Q0CND9_ASPTN</name>
<dbReference type="OrthoDB" id="5153521at2759"/>
<sequence length="180" mass="19863">MPGSLSANDLRCAGTAAKRAHDKKAKWISGGRPAPGCRMENAPMARPIIRTIPARYHRRLQFDRKGRTNQLSTDAKINLSYDVREALDSASDSSSGETLDEPSAAQEVVAEMTPNHSVEAYDVSGQTVLSQAINKAVERFETRETEKLVREYEIVTPESESAMGYLADDDDFELVDHGHL</sequence>
<accession>Q0CND9</accession>
<organism evidence="1 2">
    <name type="scientific">Aspergillus terreus (strain NIH 2624 / FGSC A1156)</name>
    <dbReference type="NCBI Taxonomy" id="341663"/>
    <lineage>
        <taxon>Eukaryota</taxon>
        <taxon>Fungi</taxon>
        <taxon>Dikarya</taxon>
        <taxon>Ascomycota</taxon>
        <taxon>Pezizomycotina</taxon>
        <taxon>Eurotiomycetes</taxon>
        <taxon>Eurotiomycetidae</taxon>
        <taxon>Eurotiales</taxon>
        <taxon>Aspergillaceae</taxon>
        <taxon>Aspergillus</taxon>
        <taxon>Aspergillus subgen. Circumdati</taxon>
    </lineage>
</organism>
<dbReference type="eggNOG" id="ENOG502SF0B">
    <property type="taxonomic scope" value="Eukaryota"/>
</dbReference>
<evidence type="ECO:0000313" key="1">
    <source>
        <dbReference type="EMBL" id="EAU35242.1"/>
    </source>
</evidence>
<evidence type="ECO:0000313" key="2">
    <source>
        <dbReference type="Proteomes" id="UP000007963"/>
    </source>
</evidence>
<reference evidence="2" key="1">
    <citation type="submission" date="2005-09" db="EMBL/GenBank/DDBJ databases">
        <title>Annotation of the Aspergillus terreus NIH2624 genome.</title>
        <authorList>
            <person name="Birren B.W."/>
            <person name="Lander E.S."/>
            <person name="Galagan J.E."/>
            <person name="Nusbaum C."/>
            <person name="Devon K."/>
            <person name="Henn M."/>
            <person name="Ma L.-J."/>
            <person name="Jaffe D.B."/>
            <person name="Butler J."/>
            <person name="Alvarez P."/>
            <person name="Gnerre S."/>
            <person name="Grabherr M."/>
            <person name="Kleber M."/>
            <person name="Mauceli E.W."/>
            <person name="Brockman W."/>
            <person name="Rounsley S."/>
            <person name="Young S.K."/>
            <person name="LaButti K."/>
            <person name="Pushparaj V."/>
            <person name="DeCaprio D."/>
            <person name="Crawford M."/>
            <person name="Koehrsen M."/>
            <person name="Engels R."/>
            <person name="Montgomery P."/>
            <person name="Pearson M."/>
            <person name="Howarth C."/>
            <person name="Larson L."/>
            <person name="Luoma S."/>
            <person name="White J."/>
            <person name="Alvarado L."/>
            <person name="Kodira C.D."/>
            <person name="Zeng Q."/>
            <person name="Oleary S."/>
            <person name="Yandava C."/>
            <person name="Denning D.W."/>
            <person name="Nierman W.C."/>
            <person name="Milne T."/>
            <person name="Madden K."/>
        </authorList>
    </citation>
    <scope>NUCLEOTIDE SEQUENCE [LARGE SCALE GENOMIC DNA]</scope>
    <source>
        <strain evidence="2">NIH 2624 / FGSC A1156</strain>
    </source>
</reference>
<dbReference type="GeneID" id="4320284"/>